<name>A0ABP8DM18_9ACTN</name>
<dbReference type="InterPro" id="IPR029063">
    <property type="entry name" value="SAM-dependent_MTases_sf"/>
</dbReference>
<dbReference type="Proteomes" id="UP001500620">
    <property type="component" value="Unassembled WGS sequence"/>
</dbReference>
<reference evidence="2" key="1">
    <citation type="journal article" date="2019" name="Int. J. Syst. Evol. Microbiol.">
        <title>The Global Catalogue of Microorganisms (GCM) 10K type strain sequencing project: providing services to taxonomists for standard genome sequencing and annotation.</title>
        <authorList>
            <consortium name="The Broad Institute Genomics Platform"/>
            <consortium name="The Broad Institute Genome Sequencing Center for Infectious Disease"/>
            <person name="Wu L."/>
            <person name="Ma J."/>
        </authorList>
    </citation>
    <scope>NUCLEOTIDE SEQUENCE [LARGE SCALE GENOMIC DNA]</scope>
    <source>
        <strain evidence="2">JCM 17441</strain>
    </source>
</reference>
<gene>
    <name evidence="1" type="ORF">GCM10022255_083330</name>
</gene>
<dbReference type="RefSeq" id="WP_345136213.1">
    <property type="nucleotide sequence ID" value="NZ_BAABAT010000035.1"/>
</dbReference>
<keyword evidence="2" id="KW-1185">Reference proteome</keyword>
<dbReference type="SUPFAM" id="SSF53335">
    <property type="entry name" value="S-adenosyl-L-methionine-dependent methyltransferases"/>
    <property type="match status" value="1"/>
</dbReference>
<comment type="caution">
    <text evidence="1">The sequence shown here is derived from an EMBL/GenBank/DDBJ whole genome shotgun (WGS) entry which is preliminary data.</text>
</comment>
<accession>A0ABP8DM18</accession>
<sequence length="192" mass="20469">MSDVRVGQVQRLRDITAEQLAAYPSRAIGVLGVAGGNGLDLINPESTDVVYGYDINADYLAACEARYRDGLGHRLHLVETSIDRSVTIERVDLLIANLIIEYVGAEEFAAFAAANAGSIGVLSCVIQRNDAAGFVSSTDYASSFDALASVSSDIDPETLDSVMSDAGFAVLGRCEYPLPNGKTLIRQDFRAT</sequence>
<dbReference type="Gene3D" id="3.40.50.150">
    <property type="entry name" value="Vaccinia Virus protein VP39"/>
    <property type="match status" value="1"/>
</dbReference>
<evidence type="ECO:0000313" key="1">
    <source>
        <dbReference type="EMBL" id="GAA4259293.1"/>
    </source>
</evidence>
<evidence type="ECO:0000313" key="2">
    <source>
        <dbReference type="Proteomes" id="UP001500620"/>
    </source>
</evidence>
<dbReference type="EMBL" id="BAABAT010000035">
    <property type="protein sequence ID" value="GAA4259293.1"/>
    <property type="molecule type" value="Genomic_DNA"/>
</dbReference>
<proteinExistence type="predicted"/>
<protein>
    <submittedName>
        <fullName evidence="1">Uncharacterized protein</fullName>
    </submittedName>
</protein>
<organism evidence="1 2">
    <name type="scientific">Dactylosporangium darangshiense</name>
    <dbReference type="NCBI Taxonomy" id="579108"/>
    <lineage>
        <taxon>Bacteria</taxon>
        <taxon>Bacillati</taxon>
        <taxon>Actinomycetota</taxon>
        <taxon>Actinomycetes</taxon>
        <taxon>Micromonosporales</taxon>
        <taxon>Micromonosporaceae</taxon>
        <taxon>Dactylosporangium</taxon>
    </lineage>
</organism>